<gene>
    <name evidence="2" type="ORF">F8M41_002302</name>
</gene>
<comment type="caution">
    <text evidence="2">The sequence shown here is derived from an EMBL/GenBank/DDBJ whole genome shotgun (WGS) entry which is preliminary data.</text>
</comment>
<organism evidence="2 3">
    <name type="scientific">Gigaspora margarita</name>
    <dbReference type="NCBI Taxonomy" id="4874"/>
    <lineage>
        <taxon>Eukaryota</taxon>
        <taxon>Fungi</taxon>
        <taxon>Fungi incertae sedis</taxon>
        <taxon>Mucoromycota</taxon>
        <taxon>Glomeromycotina</taxon>
        <taxon>Glomeromycetes</taxon>
        <taxon>Diversisporales</taxon>
        <taxon>Gigasporaceae</taxon>
        <taxon>Gigaspora</taxon>
    </lineage>
</organism>
<sequence>MIMLTKIHQQVSLVFVVGQLEVINNNFYVYAKDINFNDTELPPKWQIFDNHNSSEAVNTIWSKLLFTHKNVIDDLKELSELKLLPSTSTNEFNKGSSFNLHSLKCASSLRYKKPDLVVLDNVNNEDFYNDEAINTNISNEINENNVIDTNELDHNLESDDSQKKKKSQKNSVRNSMKGGKQSGHSLYSTSRSNKANCNFNVKIE</sequence>
<evidence type="ECO:0000256" key="1">
    <source>
        <dbReference type="SAM" id="MobiDB-lite"/>
    </source>
</evidence>
<protein>
    <submittedName>
        <fullName evidence="2">Uncharacterized protein</fullName>
    </submittedName>
</protein>
<name>A0A8H3XEF6_GIGMA</name>
<dbReference type="Proteomes" id="UP000439903">
    <property type="component" value="Unassembled WGS sequence"/>
</dbReference>
<reference evidence="2 3" key="1">
    <citation type="journal article" date="2019" name="Environ. Microbiol.">
        <title>At the nexus of three kingdoms: the genome of the mycorrhizal fungus Gigaspora margarita provides insights into plant, endobacterial and fungal interactions.</title>
        <authorList>
            <person name="Venice F."/>
            <person name="Ghignone S."/>
            <person name="Salvioli di Fossalunga A."/>
            <person name="Amselem J."/>
            <person name="Novero M."/>
            <person name="Xianan X."/>
            <person name="Sedzielewska Toro K."/>
            <person name="Morin E."/>
            <person name="Lipzen A."/>
            <person name="Grigoriev I.V."/>
            <person name="Henrissat B."/>
            <person name="Martin F.M."/>
            <person name="Bonfante P."/>
        </authorList>
    </citation>
    <scope>NUCLEOTIDE SEQUENCE [LARGE SCALE GENOMIC DNA]</scope>
    <source>
        <strain evidence="2 3">BEG34</strain>
    </source>
</reference>
<accession>A0A8H3XEF6</accession>
<feature type="region of interest" description="Disordered" evidence="1">
    <location>
        <begin position="154"/>
        <end position="191"/>
    </location>
</feature>
<evidence type="ECO:0000313" key="2">
    <source>
        <dbReference type="EMBL" id="KAF0449903.1"/>
    </source>
</evidence>
<feature type="compositionally biased region" description="Polar residues" evidence="1">
    <location>
        <begin position="182"/>
        <end position="191"/>
    </location>
</feature>
<proteinExistence type="predicted"/>
<evidence type="ECO:0000313" key="3">
    <source>
        <dbReference type="Proteomes" id="UP000439903"/>
    </source>
</evidence>
<keyword evidence="3" id="KW-1185">Reference proteome</keyword>
<dbReference type="EMBL" id="WTPW01001197">
    <property type="protein sequence ID" value="KAF0449903.1"/>
    <property type="molecule type" value="Genomic_DNA"/>
</dbReference>
<dbReference type="AlphaFoldDB" id="A0A8H3XEF6"/>
<dbReference type="OrthoDB" id="2448340at2759"/>